<proteinExistence type="predicted"/>
<evidence type="ECO:0000313" key="1">
    <source>
        <dbReference type="EMBL" id="APH70095.1"/>
    </source>
</evidence>
<keyword evidence="2" id="KW-1185">Reference proteome</keyword>
<dbReference type="RefSeq" id="WP_072601508.1">
    <property type="nucleotide sequence ID" value="NZ_CP018171.1"/>
</dbReference>
<evidence type="ECO:0008006" key="3">
    <source>
        <dbReference type="Google" id="ProtNLM"/>
    </source>
</evidence>
<dbReference type="OrthoDB" id="6025978at2"/>
<dbReference type="InterPro" id="IPR025459">
    <property type="entry name" value="DUF4279"/>
</dbReference>
<dbReference type="Proteomes" id="UP000182840">
    <property type="component" value="Chromosome"/>
</dbReference>
<organism evidence="1 2">
    <name type="scientific">Aquibium oceanicum</name>
    <dbReference type="NCBI Taxonomy" id="1670800"/>
    <lineage>
        <taxon>Bacteria</taxon>
        <taxon>Pseudomonadati</taxon>
        <taxon>Pseudomonadota</taxon>
        <taxon>Alphaproteobacteria</taxon>
        <taxon>Hyphomicrobiales</taxon>
        <taxon>Phyllobacteriaceae</taxon>
        <taxon>Aquibium</taxon>
    </lineage>
</organism>
<name>A0A1L3SL68_9HYPH</name>
<dbReference type="KEGG" id="meso:BSQ44_00885"/>
<accession>A0A1L3SL68</accession>
<sequence length="143" mass="16095">MPEVSKSIVTLRLFGDDLDPEEVSSLLGGRPTYSVPKNGLSNYPRGRVRIARTGIWRIQTDYACPADLDGQIKEILDQLTDDLSVWDSISNRHHLDMFCGLWLSELNEMLGISPRSLKALGLRNIPLLLDIYAESEEENPDEP</sequence>
<dbReference type="STRING" id="1670800.BSQ44_00885"/>
<dbReference type="Pfam" id="PF14106">
    <property type="entry name" value="DUF4279"/>
    <property type="match status" value="1"/>
</dbReference>
<gene>
    <name evidence="1" type="ORF">BSQ44_00885</name>
</gene>
<reference evidence="2" key="1">
    <citation type="submission" date="2016-11" db="EMBL/GenBank/DDBJ databases">
        <title>Mesorhizobium oceanicum sp. nov., isolated from deep seawater in South China Sea.</title>
        <authorList>
            <person name="Fu G.-Y."/>
        </authorList>
    </citation>
    <scope>NUCLEOTIDE SEQUENCE [LARGE SCALE GENOMIC DNA]</scope>
    <source>
        <strain evidence="2">B7</strain>
    </source>
</reference>
<dbReference type="EMBL" id="CP018171">
    <property type="protein sequence ID" value="APH70095.1"/>
    <property type="molecule type" value="Genomic_DNA"/>
</dbReference>
<protein>
    <recommendedName>
        <fullName evidence="3">DUF4279 domain-containing protein</fullName>
    </recommendedName>
</protein>
<dbReference type="AlphaFoldDB" id="A0A1L3SL68"/>
<evidence type="ECO:0000313" key="2">
    <source>
        <dbReference type="Proteomes" id="UP000182840"/>
    </source>
</evidence>